<dbReference type="PANTHER" id="PTHR43335">
    <property type="entry name" value="ABC TRANSPORTER, ATP-BINDING PROTEIN"/>
    <property type="match status" value="1"/>
</dbReference>
<keyword evidence="4 6" id="KW-0067">ATP-binding</keyword>
<dbReference type="CDD" id="cd03230">
    <property type="entry name" value="ABC_DR_subfamily_A"/>
    <property type="match status" value="1"/>
</dbReference>
<evidence type="ECO:0000256" key="2">
    <source>
        <dbReference type="ARBA" id="ARBA00022448"/>
    </source>
</evidence>
<dbReference type="KEGG" id="pprt:ET464_05495"/>
<dbReference type="SMART" id="SM00382">
    <property type="entry name" value="AAA"/>
    <property type="match status" value="1"/>
</dbReference>
<evidence type="ECO:0000259" key="5">
    <source>
        <dbReference type="PROSITE" id="PS50893"/>
    </source>
</evidence>
<dbReference type="AlphaFoldDB" id="A0A4V0YEZ4"/>
<feature type="domain" description="ABC transporter" evidence="5">
    <location>
        <begin position="42"/>
        <end position="273"/>
    </location>
</feature>
<gene>
    <name evidence="6" type="ORF">ET464_05495</name>
</gene>
<dbReference type="InterPro" id="IPR003593">
    <property type="entry name" value="AAA+_ATPase"/>
</dbReference>
<dbReference type="OrthoDB" id="9804819at2"/>
<dbReference type="Pfam" id="PF00005">
    <property type="entry name" value="ABC_tran"/>
    <property type="match status" value="1"/>
</dbReference>
<evidence type="ECO:0000313" key="6">
    <source>
        <dbReference type="EMBL" id="QAY65921.1"/>
    </source>
</evidence>
<dbReference type="SUPFAM" id="SSF52540">
    <property type="entry name" value="P-loop containing nucleoside triphosphate hydrolases"/>
    <property type="match status" value="1"/>
</dbReference>
<protein>
    <submittedName>
        <fullName evidence="6">ABC transporter ATP-binding protein</fullName>
    </submittedName>
</protein>
<keyword evidence="3" id="KW-0547">Nucleotide-binding</keyword>
<dbReference type="GO" id="GO:0005524">
    <property type="term" value="F:ATP binding"/>
    <property type="evidence" value="ECO:0007669"/>
    <property type="project" value="UniProtKB-KW"/>
</dbReference>
<dbReference type="GO" id="GO:0016887">
    <property type="term" value="F:ATP hydrolysis activity"/>
    <property type="evidence" value="ECO:0007669"/>
    <property type="project" value="InterPro"/>
</dbReference>
<reference evidence="6 7" key="1">
    <citation type="submission" date="2019-01" db="EMBL/GenBank/DDBJ databases">
        <title>Genome sequencing of strain FW100M-2.</title>
        <authorList>
            <person name="Heo J."/>
            <person name="Kim S.-J."/>
            <person name="Kim J.-S."/>
            <person name="Hong S.-B."/>
            <person name="Kwon S.-W."/>
        </authorList>
    </citation>
    <scope>NUCLEOTIDE SEQUENCE [LARGE SCALE GENOMIC DNA]</scope>
    <source>
        <strain evidence="6 7">FW100M-2</strain>
    </source>
</reference>
<dbReference type="Proteomes" id="UP000293568">
    <property type="component" value="Chromosome"/>
</dbReference>
<sequence length="368" mass="40357">MDRHCHHFGGNRRHLRAVPEVWEAVIVQPTLHETLLQQEPIIEMTRLTKKYGEQTAVNQLDLTIAKGEVFGLLGPNGAGKTTTILMMLGLTEPSGGKVRVCGLDPTRQPLEVKRRVGYMPDDVGFYEDRTALDNLMLTARLNGIAPGEARVQAMELLERVGLQHALGKKVGAFSRGMRQRLGIADVLIKKPEVIILDEPTLGIDPEGVRELLQLIEQLSRNEGLTVLLSSHHLHQVQQICDRVGLFVQGKLIASGNIESLAKQLDDEGKITVELSASPWTSELEARLAGLDGILSYQGPEQPFPAAGSAQPAEAVLVSTRDLTSDAARAVLESGALLHSIRRKQYGLDDIYHRYFEGGGQLGRSNNIQ</sequence>
<evidence type="ECO:0000256" key="1">
    <source>
        <dbReference type="ARBA" id="ARBA00005417"/>
    </source>
</evidence>
<dbReference type="InterPro" id="IPR027417">
    <property type="entry name" value="P-loop_NTPase"/>
</dbReference>
<organism evidence="6 7">
    <name type="scientific">Paenibacillus protaetiae</name>
    <dbReference type="NCBI Taxonomy" id="2509456"/>
    <lineage>
        <taxon>Bacteria</taxon>
        <taxon>Bacillati</taxon>
        <taxon>Bacillota</taxon>
        <taxon>Bacilli</taxon>
        <taxon>Bacillales</taxon>
        <taxon>Paenibacillaceae</taxon>
        <taxon>Paenibacillus</taxon>
    </lineage>
</organism>
<dbReference type="PROSITE" id="PS50893">
    <property type="entry name" value="ABC_TRANSPORTER_2"/>
    <property type="match status" value="1"/>
</dbReference>
<comment type="similarity">
    <text evidence="1">Belongs to the ABC transporter superfamily.</text>
</comment>
<evidence type="ECO:0000256" key="4">
    <source>
        <dbReference type="ARBA" id="ARBA00022840"/>
    </source>
</evidence>
<keyword evidence="7" id="KW-1185">Reference proteome</keyword>
<name>A0A4V0YEZ4_9BACL</name>
<proteinExistence type="inferred from homology"/>
<keyword evidence="2" id="KW-0813">Transport</keyword>
<dbReference type="PANTHER" id="PTHR43335:SF4">
    <property type="entry name" value="ABC TRANSPORTER, ATP-BINDING PROTEIN"/>
    <property type="match status" value="1"/>
</dbReference>
<dbReference type="EMBL" id="CP035492">
    <property type="protein sequence ID" value="QAY65921.1"/>
    <property type="molecule type" value="Genomic_DNA"/>
</dbReference>
<accession>A0A4V0YEZ4</accession>
<dbReference type="InterPro" id="IPR003439">
    <property type="entry name" value="ABC_transporter-like_ATP-bd"/>
</dbReference>
<evidence type="ECO:0000313" key="7">
    <source>
        <dbReference type="Proteomes" id="UP000293568"/>
    </source>
</evidence>
<dbReference type="Gene3D" id="3.40.50.300">
    <property type="entry name" value="P-loop containing nucleotide triphosphate hydrolases"/>
    <property type="match status" value="1"/>
</dbReference>
<evidence type="ECO:0000256" key="3">
    <source>
        <dbReference type="ARBA" id="ARBA00022741"/>
    </source>
</evidence>